<sequence length="171" mass="19600">MNAQRGFRQTGTKSKVGLCQLLPRSTQIPGLNDLWDRMWALETSTLGEDRELRRVARKICDLCPIQFDCLAQAVENHYNDGIFGGLTYQERKALRHLLPFPDRAGEKSEPQQGRRLPMLTSWLAAHPQVIAEARKLGAKRFKRIRQQQRYHEQKKSAPAVPHTVGRSPTLF</sequence>
<keyword evidence="4" id="KW-1185">Reference proteome</keyword>
<feature type="region of interest" description="Disordered" evidence="1">
    <location>
        <begin position="147"/>
        <end position="171"/>
    </location>
</feature>
<evidence type="ECO:0000256" key="1">
    <source>
        <dbReference type="SAM" id="MobiDB-lite"/>
    </source>
</evidence>
<evidence type="ECO:0000313" key="3">
    <source>
        <dbReference type="EMBL" id="RBP98798.1"/>
    </source>
</evidence>
<organism evidence="3 4">
    <name type="scientific">Bifidobacterium xylocopae</name>
    <dbReference type="NCBI Taxonomy" id="2493119"/>
    <lineage>
        <taxon>Bacteria</taxon>
        <taxon>Bacillati</taxon>
        <taxon>Actinomycetota</taxon>
        <taxon>Actinomycetes</taxon>
        <taxon>Bifidobacteriales</taxon>
        <taxon>Bifidobacteriaceae</taxon>
        <taxon>Bifidobacterium</taxon>
    </lineage>
</organism>
<proteinExistence type="predicted"/>
<name>A0A366KC87_9BIFI</name>
<dbReference type="PROSITE" id="PS51674">
    <property type="entry name" value="4FE4S_WBL"/>
    <property type="match status" value="1"/>
</dbReference>
<dbReference type="EMBL" id="PDCH01000021">
    <property type="protein sequence ID" value="RBP98798.1"/>
    <property type="molecule type" value="Genomic_DNA"/>
</dbReference>
<evidence type="ECO:0000259" key="2">
    <source>
        <dbReference type="PROSITE" id="PS51674"/>
    </source>
</evidence>
<dbReference type="Proteomes" id="UP000252345">
    <property type="component" value="Unassembled WGS sequence"/>
</dbReference>
<dbReference type="OrthoDB" id="5244115at2"/>
<dbReference type="Pfam" id="PF02467">
    <property type="entry name" value="Whib"/>
    <property type="match status" value="1"/>
</dbReference>
<evidence type="ECO:0000313" key="4">
    <source>
        <dbReference type="Proteomes" id="UP000252345"/>
    </source>
</evidence>
<gene>
    <name evidence="3" type="ORF">CRD59_07215</name>
</gene>
<comment type="caution">
    <text evidence="3">The sequence shown here is derived from an EMBL/GenBank/DDBJ whole genome shotgun (WGS) entry which is preliminary data.</text>
</comment>
<protein>
    <recommendedName>
        <fullName evidence="2">4Fe-4S Wbl-type domain-containing protein</fullName>
    </recommendedName>
</protein>
<feature type="domain" description="4Fe-4S Wbl-type" evidence="2">
    <location>
        <begin position="18"/>
        <end position="93"/>
    </location>
</feature>
<dbReference type="InterPro" id="IPR034768">
    <property type="entry name" value="4FE4S_WBL"/>
</dbReference>
<accession>A0A366KC87</accession>
<reference evidence="3 4" key="1">
    <citation type="submission" date="2017-10" db="EMBL/GenBank/DDBJ databases">
        <title>Bifidobacterium xylocopum sp. nov. and Bifidobacterium aemilianum sp. nov., from the carpenter bee (Xylocopa violacea) digestive tract.</title>
        <authorList>
            <person name="Alberoni D."/>
            <person name="Baffoni L."/>
            <person name="Di Gioia D."/>
            <person name="Gaggia F."/>
            <person name="Biavati B."/>
        </authorList>
    </citation>
    <scope>NUCLEOTIDE SEQUENCE [LARGE SCALE GENOMIC DNA]</scope>
    <source>
        <strain evidence="3 4">XV2</strain>
    </source>
</reference>
<dbReference type="AlphaFoldDB" id="A0A366KC87"/>